<keyword evidence="9 17" id="KW-0067">ATP-binding</keyword>
<dbReference type="InterPro" id="IPR011990">
    <property type="entry name" value="TPR-like_helical_dom_sf"/>
</dbReference>
<comment type="catalytic activity">
    <reaction evidence="14">
        <text>L-tyrosyl-[protein] + ATP = O-(5'-adenylyl)-L-tyrosyl-[protein] + diphosphate</text>
        <dbReference type="Rhea" id="RHEA:54288"/>
        <dbReference type="Rhea" id="RHEA-COMP:10136"/>
        <dbReference type="Rhea" id="RHEA-COMP:13846"/>
        <dbReference type="ChEBI" id="CHEBI:30616"/>
        <dbReference type="ChEBI" id="CHEBI:33019"/>
        <dbReference type="ChEBI" id="CHEBI:46858"/>
        <dbReference type="ChEBI" id="CHEBI:83624"/>
        <dbReference type="EC" id="2.7.7.108"/>
    </reaction>
</comment>
<evidence type="ECO:0000256" key="13">
    <source>
        <dbReference type="ARBA" id="ARBA00047939"/>
    </source>
</evidence>
<evidence type="ECO:0000256" key="10">
    <source>
        <dbReference type="ARBA" id="ARBA00022989"/>
    </source>
</evidence>
<keyword evidence="6" id="KW-0677">Repeat</keyword>
<evidence type="ECO:0000256" key="4">
    <source>
        <dbReference type="ARBA" id="ARBA00022692"/>
    </source>
</evidence>
<dbReference type="SUPFAM" id="SSF140931">
    <property type="entry name" value="Fic-like"/>
    <property type="match status" value="1"/>
</dbReference>
<feature type="binding site" evidence="17">
    <location>
        <begin position="378"/>
        <end position="385"/>
    </location>
    <ligand>
        <name>ATP</name>
        <dbReference type="ChEBI" id="CHEBI:30616"/>
    </ligand>
</feature>
<dbReference type="OMA" id="QLRCQLW"/>
<feature type="binding site" evidence="17">
    <location>
        <begin position="410"/>
        <end position="411"/>
    </location>
    <ligand>
        <name>ATP</name>
        <dbReference type="ChEBI" id="CHEBI:30616"/>
    </ligand>
</feature>
<evidence type="ECO:0000256" key="19">
    <source>
        <dbReference type="PIRSR" id="PIRSR640198-4"/>
    </source>
</evidence>
<evidence type="ECO:0000256" key="2">
    <source>
        <dbReference type="ARBA" id="ARBA00009742"/>
    </source>
</evidence>
<evidence type="ECO:0000256" key="15">
    <source>
        <dbReference type="ARBA" id="ARBA00049297"/>
    </source>
</evidence>
<feature type="transmembrane region" description="Helical" evidence="20">
    <location>
        <begin position="20"/>
        <end position="41"/>
    </location>
</feature>
<evidence type="ECO:0000256" key="14">
    <source>
        <dbReference type="ARBA" id="ARBA00048696"/>
    </source>
</evidence>
<evidence type="ECO:0000256" key="5">
    <source>
        <dbReference type="ARBA" id="ARBA00022695"/>
    </source>
</evidence>
<name>A0A7I4YN53_HAECO</name>
<keyword evidence="7 17" id="KW-0547">Nucleotide-binding</keyword>
<dbReference type="GO" id="GO:0070733">
    <property type="term" value="F:AMPylase activity"/>
    <property type="evidence" value="ECO:0007669"/>
    <property type="project" value="UniProtKB-EC"/>
</dbReference>
<keyword evidence="4 20" id="KW-0812">Transmembrane</keyword>
<dbReference type="Gene3D" id="1.10.3290.10">
    <property type="entry name" value="Fido-like domain"/>
    <property type="match status" value="1"/>
</dbReference>
<evidence type="ECO:0000256" key="11">
    <source>
        <dbReference type="ARBA" id="ARBA00023136"/>
    </source>
</evidence>
<protein>
    <recommendedName>
        <fullName evidence="12">protein adenylyltransferase</fullName>
        <ecNumber evidence="12">2.7.7.108</ecNumber>
    </recommendedName>
</protein>
<comment type="subcellular location">
    <subcellularLocation>
        <location evidence="1">Membrane</location>
        <topology evidence="1">Single-pass membrane protein</topology>
    </subcellularLocation>
</comment>
<evidence type="ECO:0000256" key="3">
    <source>
        <dbReference type="ARBA" id="ARBA00022679"/>
    </source>
</evidence>
<feature type="active site" evidence="16">
    <location>
        <position position="374"/>
    </location>
</feature>
<evidence type="ECO:0000256" key="20">
    <source>
        <dbReference type="SAM" id="Phobius"/>
    </source>
</evidence>
<keyword evidence="11 20" id="KW-0472">Membrane</keyword>
<evidence type="ECO:0000256" key="18">
    <source>
        <dbReference type="PIRSR" id="PIRSR640198-3"/>
    </source>
</evidence>
<keyword evidence="8" id="KW-0802">TPR repeat</keyword>
<comment type="catalytic activity">
    <reaction evidence="13">
        <text>L-threonyl-[protein] + ATP = 3-O-(5'-adenylyl)-L-threonyl-[protein] + diphosphate</text>
        <dbReference type="Rhea" id="RHEA:54292"/>
        <dbReference type="Rhea" id="RHEA-COMP:11060"/>
        <dbReference type="Rhea" id="RHEA-COMP:13847"/>
        <dbReference type="ChEBI" id="CHEBI:30013"/>
        <dbReference type="ChEBI" id="CHEBI:30616"/>
        <dbReference type="ChEBI" id="CHEBI:33019"/>
        <dbReference type="ChEBI" id="CHEBI:138113"/>
        <dbReference type="EC" id="2.7.7.108"/>
    </reaction>
</comment>
<dbReference type="OrthoDB" id="439046at2759"/>
<dbReference type="Pfam" id="PF02661">
    <property type="entry name" value="Fic"/>
    <property type="match status" value="1"/>
</dbReference>
<dbReference type="InterPro" id="IPR036597">
    <property type="entry name" value="Fido-like_dom_sf"/>
</dbReference>
<dbReference type="PANTHER" id="PTHR13504">
    <property type="entry name" value="FIDO DOMAIN-CONTAINING PROTEIN DDB_G0283145"/>
    <property type="match status" value="1"/>
</dbReference>
<dbReference type="SUPFAM" id="SSF48452">
    <property type="entry name" value="TPR-like"/>
    <property type="match status" value="1"/>
</dbReference>
<keyword evidence="3" id="KW-0808">Transferase</keyword>
<dbReference type="AlphaFoldDB" id="A0A7I4YN53"/>
<proteinExistence type="inferred from homology"/>
<evidence type="ECO:0000256" key="6">
    <source>
        <dbReference type="ARBA" id="ARBA00022737"/>
    </source>
</evidence>
<feature type="glycosylation site" description="N-linked (GlcNAc...) asparagine" evidence="19">
    <location>
        <position position="287"/>
    </location>
</feature>
<comment type="similarity">
    <text evidence="2">Belongs to the fic family.</text>
</comment>
<accession>A0A7I4YN53</accession>
<keyword evidence="5" id="KW-0548">Nucleotidyltransferase</keyword>
<evidence type="ECO:0000313" key="22">
    <source>
        <dbReference type="Proteomes" id="UP000025227"/>
    </source>
</evidence>
<evidence type="ECO:0000256" key="7">
    <source>
        <dbReference type="ARBA" id="ARBA00022741"/>
    </source>
</evidence>
<dbReference type="Gene3D" id="1.25.40.10">
    <property type="entry name" value="Tetratricopeptide repeat domain"/>
    <property type="match status" value="1"/>
</dbReference>
<evidence type="ECO:0000313" key="23">
    <source>
        <dbReference type="WBParaSite" id="HCON_00111940-00001"/>
    </source>
</evidence>
<evidence type="ECO:0000256" key="12">
    <source>
        <dbReference type="ARBA" id="ARBA00034531"/>
    </source>
</evidence>
<evidence type="ECO:0000256" key="17">
    <source>
        <dbReference type="PIRSR" id="PIRSR640198-2"/>
    </source>
</evidence>
<keyword evidence="22" id="KW-1185">Reference proteome</keyword>
<dbReference type="PROSITE" id="PS51459">
    <property type="entry name" value="FIDO"/>
    <property type="match status" value="1"/>
</dbReference>
<evidence type="ECO:0000256" key="1">
    <source>
        <dbReference type="ARBA" id="ARBA00004167"/>
    </source>
</evidence>
<evidence type="ECO:0000256" key="8">
    <source>
        <dbReference type="ARBA" id="ARBA00022803"/>
    </source>
</evidence>
<evidence type="ECO:0000259" key="21">
    <source>
        <dbReference type="PROSITE" id="PS51459"/>
    </source>
</evidence>
<dbReference type="GO" id="GO:0005524">
    <property type="term" value="F:ATP binding"/>
    <property type="evidence" value="ECO:0007669"/>
    <property type="project" value="UniProtKB-KW"/>
</dbReference>
<dbReference type="PANTHER" id="PTHR13504:SF34">
    <property type="entry name" value="PROTEIN ADENYLYLTRANSFERASE FICD"/>
    <property type="match status" value="1"/>
</dbReference>
<comment type="catalytic activity">
    <reaction evidence="15">
        <text>3-O-(5'-adenylyl)-L-threonyl-[protein] + H2O = L-threonyl-[protein] + AMP + H(+)</text>
        <dbReference type="Rhea" id="RHEA:55932"/>
        <dbReference type="Rhea" id="RHEA-COMP:11060"/>
        <dbReference type="Rhea" id="RHEA-COMP:13847"/>
        <dbReference type="ChEBI" id="CHEBI:15377"/>
        <dbReference type="ChEBI" id="CHEBI:15378"/>
        <dbReference type="ChEBI" id="CHEBI:30013"/>
        <dbReference type="ChEBI" id="CHEBI:138113"/>
        <dbReference type="ChEBI" id="CHEBI:456215"/>
    </reaction>
</comment>
<feature type="binding site" evidence="17">
    <location>
        <position position="418"/>
    </location>
    <ligand>
        <name>ATP</name>
        <dbReference type="ChEBI" id="CHEBI:30616"/>
    </ligand>
</feature>
<reference evidence="23" key="1">
    <citation type="submission" date="2020-12" db="UniProtKB">
        <authorList>
            <consortium name="WormBaseParasite"/>
        </authorList>
    </citation>
    <scope>IDENTIFICATION</scope>
    <source>
        <strain evidence="23">MHco3</strain>
    </source>
</reference>
<dbReference type="GO" id="GO:0016020">
    <property type="term" value="C:membrane"/>
    <property type="evidence" value="ECO:0007669"/>
    <property type="project" value="UniProtKB-SubCell"/>
</dbReference>
<dbReference type="WBParaSite" id="HCON_00111940-00001">
    <property type="protein sequence ID" value="HCON_00111940-00001"/>
    <property type="gene ID" value="HCON_00111940"/>
</dbReference>
<evidence type="ECO:0000256" key="9">
    <source>
        <dbReference type="ARBA" id="ARBA00022840"/>
    </source>
</evidence>
<sequence length="469" mass="52542">MAIVAPSHQGATLCYNQTSLIRIAILCLLISSAVQLSLPLINEYGKWLLFFAHSYVKCVLFTSCNNTTSQDFSLARQNDPTFFPEIFPVETWTGAKPVAIVPQISEDEVPDRAREQEALAALSAAQSSRRSGNIKRAKMIIEHAVALAPNHPDILTEYGLFHEMLEHNVLEADHCYAKALAYDPSHSEALVRRKRTLPLVNAMDAKLLRRIEAKRDQFARLPHTSALKRAMRESYFLHIYHTVAIEGNTLSLGQTRSILESGVAVAGKSIHEHNEVIGMDAALRYLNHSLLHSKEITLDDILEMHRRVLGNVNPIDAGRIRTTQVFVGRFTPVAPEYVKDQLDELVDWLRDPVTMEMSPIEKAAIAHYKLVVVHPFIDGNGRTARLLLNLILMRAGFPPVILPVESRAEYYATLITANHGDLRPFVRYIARHTESTLKFYIASAEACVPADCPDNELDGEENERIQSDG</sequence>
<evidence type="ECO:0000256" key="16">
    <source>
        <dbReference type="PIRSR" id="PIRSR640198-1"/>
    </source>
</evidence>
<dbReference type="EC" id="2.7.7.108" evidence="12"/>
<organism evidence="22 23">
    <name type="scientific">Haemonchus contortus</name>
    <name type="common">Barber pole worm</name>
    <dbReference type="NCBI Taxonomy" id="6289"/>
    <lineage>
        <taxon>Eukaryota</taxon>
        <taxon>Metazoa</taxon>
        <taxon>Ecdysozoa</taxon>
        <taxon>Nematoda</taxon>
        <taxon>Chromadorea</taxon>
        <taxon>Rhabditida</taxon>
        <taxon>Rhabditina</taxon>
        <taxon>Rhabditomorpha</taxon>
        <taxon>Strongyloidea</taxon>
        <taxon>Trichostrongylidae</taxon>
        <taxon>Haemonchus</taxon>
    </lineage>
</organism>
<dbReference type="InterPro" id="IPR003812">
    <property type="entry name" value="Fido"/>
</dbReference>
<feature type="site" description="Important for autoinhibition of adenylyltransferase activity" evidence="18">
    <location>
        <position position="246"/>
    </location>
</feature>
<dbReference type="InterPro" id="IPR040198">
    <property type="entry name" value="Fido_containing"/>
</dbReference>
<dbReference type="Proteomes" id="UP000025227">
    <property type="component" value="Unplaced"/>
</dbReference>
<feature type="domain" description="Fido" evidence="21">
    <location>
        <begin position="296"/>
        <end position="431"/>
    </location>
</feature>
<keyword evidence="10 20" id="KW-1133">Transmembrane helix</keyword>